<protein>
    <submittedName>
        <fullName evidence="2">DUF485 domain-containing protein</fullName>
    </submittedName>
</protein>
<dbReference type="EMBL" id="WUUL01000004">
    <property type="protein sequence ID" value="MXQ53480.1"/>
    <property type="molecule type" value="Genomic_DNA"/>
</dbReference>
<gene>
    <name evidence="2" type="ORF">GSM42_07010</name>
</gene>
<keyword evidence="1" id="KW-1133">Transmembrane helix</keyword>
<keyword evidence="3" id="KW-1185">Reference proteome</keyword>
<sequence length="105" mass="12101">MLVDKNENDYKKIAQSPLFRELIQKKKSFIIPTTIFFFVFYFALPVLTSYSTVLNHSAFGPISWAWVFAFAQFIMTWGLCLLYSSKAKTFDNIVEQIKGVGGEEK</sequence>
<dbReference type="AlphaFoldDB" id="A0A6I4VUC2"/>
<dbReference type="InterPro" id="IPR007436">
    <property type="entry name" value="DUF485"/>
</dbReference>
<feature type="transmembrane region" description="Helical" evidence="1">
    <location>
        <begin position="62"/>
        <end position="83"/>
    </location>
</feature>
<keyword evidence="1" id="KW-0472">Membrane</keyword>
<comment type="caution">
    <text evidence="2">The sequence shown here is derived from an EMBL/GenBank/DDBJ whole genome shotgun (WGS) entry which is preliminary data.</text>
</comment>
<evidence type="ECO:0000313" key="3">
    <source>
        <dbReference type="Proteomes" id="UP000430692"/>
    </source>
</evidence>
<reference evidence="2 3" key="1">
    <citation type="submission" date="2019-12" db="EMBL/GenBank/DDBJ databases">
        <title>Whole-genome analyses of novel actinobacteria.</title>
        <authorList>
            <person name="Sahin N."/>
            <person name="Saygin H."/>
        </authorList>
    </citation>
    <scope>NUCLEOTIDE SEQUENCE [LARGE SCALE GENOMIC DNA]</scope>
    <source>
        <strain evidence="2 3">KC615</strain>
    </source>
</reference>
<dbReference type="PANTHER" id="PTHR38441">
    <property type="entry name" value="INTEGRAL MEMBRANE PROTEIN-RELATED"/>
    <property type="match status" value="1"/>
</dbReference>
<proteinExistence type="predicted"/>
<accession>A0A6I4VUC2</accession>
<name>A0A6I4VUC2_9BACL</name>
<evidence type="ECO:0000256" key="1">
    <source>
        <dbReference type="SAM" id="Phobius"/>
    </source>
</evidence>
<dbReference type="Pfam" id="PF04341">
    <property type="entry name" value="DUF485"/>
    <property type="match status" value="1"/>
</dbReference>
<dbReference type="PANTHER" id="PTHR38441:SF1">
    <property type="entry name" value="MEMBRANE PROTEIN"/>
    <property type="match status" value="1"/>
</dbReference>
<evidence type="ECO:0000313" key="2">
    <source>
        <dbReference type="EMBL" id="MXQ53480.1"/>
    </source>
</evidence>
<keyword evidence="1" id="KW-0812">Transmembrane</keyword>
<dbReference type="RefSeq" id="WP_160800843.1">
    <property type="nucleotide sequence ID" value="NZ_WUUL01000004.1"/>
</dbReference>
<feature type="transmembrane region" description="Helical" evidence="1">
    <location>
        <begin position="29"/>
        <end position="50"/>
    </location>
</feature>
<organism evidence="2 3">
    <name type="scientific">Shimazuella alba</name>
    <dbReference type="NCBI Taxonomy" id="2690964"/>
    <lineage>
        <taxon>Bacteria</taxon>
        <taxon>Bacillati</taxon>
        <taxon>Bacillota</taxon>
        <taxon>Bacilli</taxon>
        <taxon>Bacillales</taxon>
        <taxon>Thermoactinomycetaceae</taxon>
        <taxon>Shimazuella</taxon>
    </lineage>
</organism>
<dbReference type="Proteomes" id="UP000430692">
    <property type="component" value="Unassembled WGS sequence"/>
</dbReference>